<dbReference type="Gene3D" id="1.10.287.130">
    <property type="match status" value="1"/>
</dbReference>
<keyword evidence="13" id="KW-0175">Coiled coil</keyword>
<keyword evidence="9 12" id="KW-0067">ATP-binding</keyword>
<comment type="catalytic activity">
    <reaction evidence="1 12">
        <text>ATP + protein L-histidine = ADP + protein N-phospho-L-histidine.</text>
        <dbReference type="EC" id="2.7.13.3"/>
    </reaction>
</comment>
<evidence type="ECO:0000256" key="7">
    <source>
        <dbReference type="ARBA" id="ARBA00022741"/>
    </source>
</evidence>
<feature type="transmembrane region" description="Helical" evidence="12">
    <location>
        <begin position="21"/>
        <end position="43"/>
    </location>
</feature>
<evidence type="ECO:0000256" key="9">
    <source>
        <dbReference type="ARBA" id="ARBA00022840"/>
    </source>
</evidence>
<dbReference type="InterPro" id="IPR036097">
    <property type="entry name" value="HisK_dim/P_sf"/>
</dbReference>
<dbReference type="PROSITE" id="PS50109">
    <property type="entry name" value="HIS_KIN"/>
    <property type="match status" value="1"/>
</dbReference>
<evidence type="ECO:0000256" key="4">
    <source>
        <dbReference type="ARBA" id="ARBA00022553"/>
    </source>
</evidence>
<organism evidence="15 16">
    <name type="scientific">Rhizobium helianthi</name>
    <dbReference type="NCBI Taxonomy" id="1132695"/>
    <lineage>
        <taxon>Bacteria</taxon>
        <taxon>Pseudomonadati</taxon>
        <taxon>Pseudomonadota</taxon>
        <taxon>Alphaproteobacteria</taxon>
        <taxon>Hyphomicrobiales</taxon>
        <taxon>Rhizobiaceae</taxon>
        <taxon>Rhizobium/Agrobacterium group</taxon>
        <taxon>Rhizobium</taxon>
    </lineage>
</organism>
<dbReference type="PANTHER" id="PTHR43065">
    <property type="entry name" value="SENSOR HISTIDINE KINASE"/>
    <property type="match status" value="1"/>
</dbReference>
<keyword evidence="5 12" id="KW-0808">Transferase</keyword>
<evidence type="ECO:0000256" key="6">
    <source>
        <dbReference type="ARBA" id="ARBA00022692"/>
    </source>
</evidence>
<feature type="transmembrane region" description="Helical" evidence="12">
    <location>
        <begin position="315"/>
        <end position="333"/>
    </location>
</feature>
<reference evidence="16" key="1">
    <citation type="journal article" date="2019" name="Int. J. Syst. Evol. Microbiol.">
        <title>The Global Catalogue of Microorganisms (GCM) 10K type strain sequencing project: providing services to taxonomists for standard genome sequencing and annotation.</title>
        <authorList>
            <consortium name="The Broad Institute Genomics Platform"/>
            <consortium name="The Broad Institute Genome Sequencing Center for Infectious Disease"/>
            <person name="Wu L."/>
            <person name="Ma J."/>
        </authorList>
    </citation>
    <scope>NUCLEOTIDE SEQUENCE [LARGE SCALE GENOMIC DNA]</scope>
    <source>
        <strain evidence="16">CG52</strain>
    </source>
</reference>
<keyword evidence="12" id="KW-0997">Cell inner membrane</keyword>
<keyword evidence="4" id="KW-0597">Phosphoprotein</keyword>
<dbReference type="GO" id="GO:0005524">
    <property type="term" value="F:ATP binding"/>
    <property type="evidence" value="ECO:0007669"/>
    <property type="project" value="UniProtKB-KW"/>
</dbReference>
<proteinExistence type="predicted"/>
<dbReference type="InterPro" id="IPR029151">
    <property type="entry name" value="Sensor-like_sf"/>
</dbReference>
<keyword evidence="10 12" id="KW-1133">Transmembrane helix</keyword>
<accession>A0ABW4M896</accession>
<comment type="subcellular location">
    <subcellularLocation>
        <location evidence="12">Cell inner membrane</location>
    </subcellularLocation>
    <subcellularLocation>
        <location evidence="2">Cell membrane</location>
        <topology evidence="2">Multi-pass membrane protein</topology>
    </subcellularLocation>
</comment>
<evidence type="ECO:0000256" key="8">
    <source>
        <dbReference type="ARBA" id="ARBA00022777"/>
    </source>
</evidence>
<dbReference type="EC" id="2.7.13.3" evidence="12"/>
<keyword evidence="16" id="KW-1185">Reference proteome</keyword>
<dbReference type="SUPFAM" id="SSF103190">
    <property type="entry name" value="Sensory domain-like"/>
    <property type="match status" value="1"/>
</dbReference>
<dbReference type="Gene3D" id="3.30.450.20">
    <property type="entry name" value="PAS domain"/>
    <property type="match status" value="2"/>
</dbReference>
<dbReference type="Gene3D" id="3.30.565.10">
    <property type="entry name" value="Histidine kinase-like ATPase, C-terminal domain"/>
    <property type="match status" value="1"/>
</dbReference>
<dbReference type="SUPFAM" id="SSF47384">
    <property type="entry name" value="Homodimeric domain of signal transducing histidine kinase"/>
    <property type="match status" value="1"/>
</dbReference>
<protein>
    <recommendedName>
        <fullName evidence="12">C4-dicarboxylate transport sensor protein</fullName>
        <ecNumber evidence="12">2.7.13.3</ecNumber>
    </recommendedName>
</protein>
<sequence>MRAFTDSLTDWSSAPAARRRWVLFTLVSLVLVTVTLIGAHRYGTDAAMRELRSQARIDAGLKVALLRAVLERPRALPLILSRDREVEEALREPTTLHLNGLNRKLQDLVAGTNASVLYLIDRRGIAIASSNWAEPTSFVGSDYAFRDYFSRAMAEGKAEHFALGSVSLRPGLYISHRVGAAEAPLGVIVVKAEFDQLESDWRETLKPTFVADQDGVVLITSVDSWRFMTTSALQPAVQKQIRSSLQFGDASLVPLPMLQLQPFTDDVRVIETVLPGERQRRMVEVALGVPSTPWRLHYLLPTEPQLDAMIGQAQLTALALLLPLLALAALVLWRRQTVLARIAQEQAARLELERRVEERTLDLRSARDRLEAEMADHRSTEARLQGVQQELVQANRLAILGQVAAGVAHEINQPVATIRAYADNAGTYLERDRPEAARENLREIAGLTERIGAITEDLKALARRGRTAAEPVNLQDAVSGATMLLKSRFAGRLDALQINLPAGKPILVQASRLRLEQVLINLFQNALEAIEGQADGRVSVATHSLDGKILVTVEDNGPGIPESIRQHLFSPFNSSKEKGLGLGLVIAKDIVSDYGGRISVDTSQAGTRFTIELKQAAQ</sequence>
<keyword evidence="8 12" id="KW-0418">Kinase</keyword>
<dbReference type="PANTHER" id="PTHR43065:SF46">
    <property type="entry name" value="C4-DICARBOXYLATE TRANSPORT SENSOR PROTEIN DCTB"/>
    <property type="match status" value="1"/>
</dbReference>
<dbReference type="InterPro" id="IPR005467">
    <property type="entry name" value="His_kinase_dom"/>
</dbReference>
<evidence type="ECO:0000259" key="14">
    <source>
        <dbReference type="PROSITE" id="PS50109"/>
    </source>
</evidence>
<keyword evidence="7 12" id="KW-0547">Nucleotide-binding</keyword>
<evidence type="ECO:0000256" key="5">
    <source>
        <dbReference type="ARBA" id="ARBA00022679"/>
    </source>
</evidence>
<keyword evidence="11 12" id="KW-0902">Two-component regulatory system</keyword>
<evidence type="ECO:0000256" key="13">
    <source>
        <dbReference type="SAM" id="Coils"/>
    </source>
</evidence>
<keyword evidence="12" id="KW-0472">Membrane</keyword>
<evidence type="ECO:0000256" key="3">
    <source>
        <dbReference type="ARBA" id="ARBA00022475"/>
    </source>
</evidence>
<dbReference type="InterPro" id="IPR003661">
    <property type="entry name" value="HisK_dim/P_dom"/>
</dbReference>
<dbReference type="InterPro" id="IPR003594">
    <property type="entry name" value="HATPase_dom"/>
</dbReference>
<name>A0ABW4M896_9HYPH</name>
<dbReference type="InterPro" id="IPR036890">
    <property type="entry name" value="HATPase_C_sf"/>
</dbReference>
<dbReference type="PRINTS" id="PR00344">
    <property type="entry name" value="BCTRLSENSOR"/>
</dbReference>
<gene>
    <name evidence="15" type="ORF">ACFSE1_19065</name>
</gene>
<dbReference type="Gene3D" id="1.20.5.170">
    <property type="match status" value="1"/>
</dbReference>
<comment type="function">
    <text evidence="12">Member of the two-component regulatory system DctB/DctD involved in the transport of C4-dicarboxylates. DctB functions as a membrane-associated protein kinase that phosphorylates DctD in response to environmental signals.</text>
</comment>
<dbReference type="Gene3D" id="6.10.250.3020">
    <property type="match status" value="1"/>
</dbReference>
<dbReference type="SMART" id="SM00388">
    <property type="entry name" value="HisKA"/>
    <property type="match status" value="1"/>
</dbReference>
<evidence type="ECO:0000256" key="1">
    <source>
        <dbReference type="ARBA" id="ARBA00000085"/>
    </source>
</evidence>
<evidence type="ECO:0000313" key="15">
    <source>
        <dbReference type="EMBL" id="MFD1747576.1"/>
    </source>
</evidence>
<dbReference type="SMART" id="SM00387">
    <property type="entry name" value="HATPase_c"/>
    <property type="match status" value="1"/>
</dbReference>
<feature type="domain" description="Histidine kinase" evidence="14">
    <location>
        <begin position="406"/>
        <end position="617"/>
    </location>
</feature>
<evidence type="ECO:0000256" key="11">
    <source>
        <dbReference type="ARBA" id="ARBA00023012"/>
    </source>
</evidence>
<evidence type="ECO:0000256" key="10">
    <source>
        <dbReference type="ARBA" id="ARBA00022989"/>
    </source>
</evidence>
<dbReference type="Proteomes" id="UP001597322">
    <property type="component" value="Unassembled WGS sequence"/>
</dbReference>
<dbReference type="EMBL" id="JBHUEQ010000040">
    <property type="protein sequence ID" value="MFD1747576.1"/>
    <property type="molecule type" value="Genomic_DNA"/>
</dbReference>
<dbReference type="Pfam" id="PF00512">
    <property type="entry name" value="HisKA"/>
    <property type="match status" value="1"/>
</dbReference>
<keyword evidence="6 12" id="KW-0812">Transmembrane</keyword>
<keyword evidence="3 12" id="KW-1003">Cell membrane</keyword>
<dbReference type="RefSeq" id="WP_377405126.1">
    <property type="nucleotide sequence ID" value="NZ_JBHUEQ010000040.1"/>
</dbReference>
<dbReference type="PIRSF" id="PIRSF036431">
    <property type="entry name" value="STHK_DctB"/>
    <property type="match status" value="1"/>
</dbReference>
<comment type="caution">
    <text evidence="15">The sequence shown here is derived from an EMBL/GenBank/DDBJ whole genome shotgun (WGS) entry which is preliminary data.</text>
</comment>
<dbReference type="InterPro" id="IPR017055">
    <property type="entry name" value="Sig_transdc_His_kinase_DctB"/>
</dbReference>
<dbReference type="CDD" id="cd00082">
    <property type="entry name" value="HisKA"/>
    <property type="match status" value="1"/>
</dbReference>
<evidence type="ECO:0000256" key="2">
    <source>
        <dbReference type="ARBA" id="ARBA00004651"/>
    </source>
</evidence>
<evidence type="ECO:0000313" key="16">
    <source>
        <dbReference type="Proteomes" id="UP001597322"/>
    </source>
</evidence>
<evidence type="ECO:0000256" key="12">
    <source>
        <dbReference type="PIRNR" id="PIRNR036431"/>
    </source>
</evidence>
<feature type="coiled-coil region" evidence="13">
    <location>
        <begin position="340"/>
        <end position="397"/>
    </location>
</feature>
<dbReference type="SUPFAM" id="SSF55874">
    <property type="entry name" value="ATPase domain of HSP90 chaperone/DNA topoisomerase II/histidine kinase"/>
    <property type="match status" value="1"/>
</dbReference>
<dbReference type="Pfam" id="PF02518">
    <property type="entry name" value="HATPase_c"/>
    <property type="match status" value="1"/>
</dbReference>
<dbReference type="InterPro" id="IPR004358">
    <property type="entry name" value="Sig_transdc_His_kin-like_C"/>
</dbReference>